<reference evidence="1 2" key="1">
    <citation type="submission" date="2022-07" db="EMBL/GenBank/DDBJ databases">
        <title>Methylomonas rivi sp. nov., Methylomonas rosea sp. nov., Methylomonas aureus sp. nov. and Methylomonas subterranea sp. nov., four novel methanotrophs isolated from a freshwater creek and the deep terrestrial subsurface.</title>
        <authorList>
            <person name="Abin C."/>
            <person name="Sankaranarayanan K."/>
            <person name="Garner C."/>
            <person name="Sindelar R."/>
            <person name="Kotary K."/>
            <person name="Garner R."/>
            <person name="Barclay S."/>
            <person name="Lawson P."/>
            <person name="Krumholz L."/>
        </authorList>
    </citation>
    <scope>NUCLEOTIDE SEQUENCE [LARGE SCALE GENOMIC DNA]</scope>
    <source>
        <strain evidence="1 2">WSC-7</strain>
    </source>
</reference>
<dbReference type="EMBL" id="JANIBL010000055">
    <property type="protein sequence ID" value="MCQ8118981.1"/>
    <property type="molecule type" value="Genomic_DNA"/>
</dbReference>
<evidence type="ECO:0000313" key="2">
    <source>
        <dbReference type="Proteomes" id="UP001524570"/>
    </source>
</evidence>
<accession>A0ABT1TX88</accession>
<sequence>MKLAEAINQGKSASMVCVAVCFYPCPGAKNYKNAGDCKVAGQMAFAWEALFLPIFPAGILKNSFGK</sequence>
<keyword evidence="2" id="KW-1185">Reference proteome</keyword>
<name>A0ABT1TX88_9GAMM</name>
<comment type="caution">
    <text evidence="1">The sequence shown here is derived from an EMBL/GenBank/DDBJ whole genome shotgun (WGS) entry which is preliminary data.</text>
</comment>
<organism evidence="1 2">
    <name type="scientific">Methylomonas rosea</name>
    <dbReference type="NCBI Taxonomy" id="2952227"/>
    <lineage>
        <taxon>Bacteria</taxon>
        <taxon>Pseudomonadati</taxon>
        <taxon>Pseudomonadota</taxon>
        <taxon>Gammaproteobacteria</taxon>
        <taxon>Methylococcales</taxon>
        <taxon>Methylococcaceae</taxon>
        <taxon>Methylomonas</taxon>
    </lineage>
</organism>
<protein>
    <submittedName>
        <fullName evidence="1">Uncharacterized protein</fullName>
    </submittedName>
</protein>
<evidence type="ECO:0000313" key="1">
    <source>
        <dbReference type="EMBL" id="MCQ8118981.1"/>
    </source>
</evidence>
<proteinExistence type="predicted"/>
<dbReference type="Proteomes" id="UP001524570">
    <property type="component" value="Unassembled WGS sequence"/>
</dbReference>
<gene>
    <name evidence="1" type="ORF">NP589_16215</name>
</gene>
<dbReference type="RefSeq" id="WP_256607936.1">
    <property type="nucleotide sequence ID" value="NZ_JANIBL010000055.1"/>
</dbReference>